<organism evidence="2 3">
    <name type="scientific">Vreelandella sulfidaeris</name>
    <dbReference type="NCBI Taxonomy" id="115553"/>
    <lineage>
        <taxon>Bacteria</taxon>
        <taxon>Pseudomonadati</taxon>
        <taxon>Pseudomonadota</taxon>
        <taxon>Gammaproteobacteria</taxon>
        <taxon>Oceanospirillales</taxon>
        <taxon>Halomonadaceae</taxon>
        <taxon>Vreelandella</taxon>
    </lineage>
</organism>
<evidence type="ECO:0000259" key="1">
    <source>
        <dbReference type="Pfam" id="PF13407"/>
    </source>
</evidence>
<dbReference type="InterPro" id="IPR028082">
    <property type="entry name" value="Peripla_BP_I"/>
</dbReference>
<proteinExistence type="predicted"/>
<dbReference type="Gene3D" id="3.40.50.2300">
    <property type="match status" value="1"/>
</dbReference>
<sequence>MRAFEEAEDIDVEIVYEAYADFDRDLAYTQTERALAAYDFDAIVALNSYMSVSASQALIANGLEPGEIIVGGMGGTIAELEGVALGEIGVAPSETLAQWGVPRQRPCCNT</sequence>
<evidence type="ECO:0000313" key="2">
    <source>
        <dbReference type="EMBL" id="BBI59998.1"/>
    </source>
</evidence>
<dbReference type="EMBL" id="AP019514">
    <property type="protein sequence ID" value="BBI59998.1"/>
    <property type="molecule type" value="Genomic_DNA"/>
</dbReference>
<evidence type="ECO:0000313" key="3">
    <source>
        <dbReference type="Proteomes" id="UP000320231"/>
    </source>
</evidence>
<name>A0A455U6W8_9GAMM</name>
<dbReference type="InterPro" id="IPR025997">
    <property type="entry name" value="SBP_2_dom"/>
</dbReference>
<dbReference type="Pfam" id="PF13407">
    <property type="entry name" value="Peripla_BP_4"/>
    <property type="match status" value="1"/>
</dbReference>
<dbReference type="Proteomes" id="UP000320231">
    <property type="component" value="Chromosome"/>
</dbReference>
<accession>A0A455U6W8</accession>
<dbReference type="AlphaFoldDB" id="A0A455U6W8"/>
<reference evidence="2 3" key="1">
    <citation type="journal article" date="2019" name="Microbiol. Resour. Announc.">
        <title>Complete Genome Sequence of Halomonas sulfidaeris Strain Esulfide1 Isolated from a Metal Sulfide Rock at a Depth of 2,200 Meters, Obtained Using Nanopore Sequencing.</title>
        <authorList>
            <person name="Saito M."/>
            <person name="Nishigata A."/>
            <person name="Galipon J."/>
            <person name="Arakawa K."/>
        </authorList>
    </citation>
    <scope>NUCLEOTIDE SEQUENCE [LARGE SCALE GENOMIC DNA]</scope>
    <source>
        <strain evidence="2 3">ATCC BAA-803</strain>
    </source>
</reference>
<dbReference type="GO" id="GO:0055085">
    <property type="term" value="P:transmembrane transport"/>
    <property type="evidence" value="ECO:0007669"/>
    <property type="project" value="UniProtKB-ARBA"/>
</dbReference>
<feature type="domain" description="Periplasmic binding protein" evidence="1">
    <location>
        <begin position="9"/>
        <end position="88"/>
    </location>
</feature>
<dbReference type="KEGG" id="hsr:HSBAA_13040"/>
<dbReference type="SUPFAM" id="SSF53822">
    <property type="entry name" value="Periplasmic binding protein-like I"/>
    <property type="match status" value="1"/>
</dbReference>
<gene>
    <name evidence="2" type="ORF">HSBAA_13040</name>
</gene>
<protein>
    <recommendedName>
        <fullName evidence="1">Periplasmic binding protein domain-containing protein</fullName>
    </recommendedName>
</protein>